<dbReference type="SUPFAM" id="SSF51161">
    <property type="entry name" value="Trimeric LpxA-like enzymes"/>
    <property type="match status" value="1"/>
</dbReference>
<sequence length="171" mass="18474">MAIHLKKLQLLGSSTSRLFESTCPRGLCFPSLLESSTVRSFSVCSLDQTDSDGSVSCLGFGFYVDDHGNMIKKPQEIVWRLEQIHALIGEVIGKSCMLCGQVGIAGSATIGDFVTLGGRAAVRDHITIVSKVRLAANSCVIKDIKVPGDYGGFPAVPIGQWRRQITARFRS</sequence>
<dbReference type="EMBL" id="PGOL01000589">
    <property type="protein sequence ID" value="PKI67702.1"/>
    <property type="molecule type" value="Genomic_DNA"/>
</dbReference>
<comment type="caution">
    <text evidence="6">The sequence shown here is derived from an EMBL/GenBank/DDBJ whole genome shotgun (WGS) entry which is preliminary data.</text>
</comment>
<name>A0A2I0KGQ7_PUNGR</name>
<protein>
    <submittedName>
        <fullName evidence="6">Uncharacterized protein</fullName>
    </submittedName>
</protein>
<keyword evidence="2" id="KW-0441">Lipid A biosynthesis</keyword>
<dbReference type="Gene3D" id="2.160.10.10">
    <property type="entry name" value="Hexapeptide repeat proteins"/>
    <property type="match status" value="1"/>
</dbReference>
<dbReference type="InterPro" id="IPR011004">
    <property type="entry name" value="Trimer_LpxA-like_sf"/>
</dbReference>
<evidence type="ECO:0000313" key="6">
    <source>
        <dbReference type="EMBL" id="PKI67702.1"/>
    </source>
</evidence>
<dbReference type="STRING" id="22663.A0A2I0KGQ7"/>
<dbReference type="InterPro" id="IPR007691">
    <property type="entry name" value="LpxD"/>
</dbReference>
<keyword evidence="4" id="KW-0443">Lipid metabolism</keyword>
<organism evidence="6 7">
    <name type="scientific">Punica granatum</name>
    <name type="common">Pomegranate</name>
    <dbReference type="NCBI Taxonomy" id="22663"/>
    <lineage>
        <taxon>Eukaryota</taxon>
        <taxon>Viridiplantae</taxon>
        <taxon>Streptophyta</taxon>
        <taxon>Embryophyta</taxon>
        <taxon>Tracheophyta</taxon>
        <taxon>Spermatophyta</taxon>
        <taxon>Magnoliopsida</taxon>
        <taxon>eudicotyledons</taxon>
        <taxon>Gunneridae</taxon>
        <taxon>Pentapetalae</taxon>
        <taxon>rosids</taxon>
        <taxon>malvids</taxon>
        <taxon>Myrtales</taxon>
        <taxon>Lythraceae</taxon>
        <taxon>Punica</taxon>
    </lineage>
</organism>
<evidence type="ECO:0000256" key="2">
    <source>
        <dbReference type="ARBA" id="ARBA00022556"/>
    </source>
</evidence>
<proteinExistence type="predicted"/>
<evidence type="ECO:0000256" key="5">
    <source>
        <dbReference type="ARBA" id="ARBA00023315"/>
    </source>
</evidence>
<evidence type="ECO:0000256" key="1">
    <source>
        <dbReference type="ARBA" id="ARBA00022516"/>
    </source>
</evidence>
<dbReference type="AlphaFoldDB" id="A0A2I0KGQ7"/>
<dbReference type="PANTHER" id="PTHR43378:SF2">
    <property type="entry name" value="UDP-3-O-ACYLGLUCOSAMINE N-ACYLTRANSFERASE 1, MITOCHONDRIAL-RELATED"/>
    <property type="match status" value="1"/>
</dbReference>
<dbReference type="GO" id="GO:0016020">
    <property type="term" value="C:membrane"/>
    <property type="evidence" value="ECO:0007669"/>
    <property type="project" value="GOC"/>
</dbReference>
<keyword evidence="7" id="KW-1185">Reference proteome</keyword>
<evidence type="ECO:0000256" key="4">
    <source>
        <dbReference type="ARBA" id="ARBA00023098"/>
    </source>
</evidence>
<evidence type="ECO:0000256" key="3">
    <source>
        <dbReference type="ARBA" id="ARBA00022679"/>
    </source>
</evidence>
<gene>
    <name evidence="6" type="ORF">CRG98_011915</name>
</gene>
<reference evidence="6 7" key="1">
    <citation type="submission" date="2017-11" db="EMBL/GenBank/DDBJ databases">
        <title>De-novo sequencing of pomegranate (Punica granatum L.) genome.</title>
        <authorList>
            <person name="Akparov Z."/>
            <person name="Amiraslanov A."/>
            <person name="Hajiyeva S."/>
            <person name="Abbasov M."/>
            <person name="Kaur K."/>
            <person name="Hamwieh A."/>
            <person name="Solovyev V."/>
            <person name="Salamov A."/>
            <person name="Braich B."/>
            <person name="Kosarev P."/>
            <person name="Mahmoud A."/>
            <person name="Hajiyev E."/>
            <person name="Babayeva S."/>
            <person name="Izzatullayeva V."/>
            <person name="Mammadov A."/>
            <person name="Mammadov A."/>
            <person name="Sharifova S."/>
            <person name="Ojaghi J."/>
            <person name="Eynullazada K."/>
            <person name="Bayramov B."/>
            <person name="Abdulazimova A."/>
            <person name="Shahmuradov I."/>
        </authorList>
    </citation>
    <scope>NUCLEOTIDE SEQUENCE [LARGE SCALE GENOMIC DNA]</scope>
    <source>
        <strain evidence="7">cv. AG2017</strain>
        <tissue evidence="6">Leaf</tissue>
    </source>
</reference>
<evidence type="ECO:0000313" key="7">
    <source>
        <dbReference type="Proteomes" id="UP000233551"/>
    </source>
</evidence>
<dbReference type="PANTHER" id="PTHR43378">
    <property type="entry name" value="UDP-3-O-ACYLGLUCOSAMINE N-ACYLTRANSFERASE"/>
    <property type="match status" value="1"/>
</dbReference>
<keyword evidence="1" id="KW-0444">Lipid biosynthesis</keyword>
<accession>A0A2I0KGQ7</accession>
<dbReference type="Proteomes" id="UP000233551">
    <property type="component" value="Unassembled WGS sequence"/>
</dbReference>
<dbReference type="GO" id="GO:0009245">
    <property type="term" value="P:lipid A biosynthetic process"/>
    <property type="evidence" value="ECO:0007669"/>
    <property type="project" value="UniProtKB-KW"/>
</dbReference>
<keyword evidence="3" id="KW-0808">Transferase</keyword>
<dbReference type="GO" id="GO:0016410">
    <property type="term" value="F:N-acyltransferase activity"/>
    <property type="evidence" value="ECO:0007669"/>
    <property type="project" value="InterPro"/>
</dbReference>
<keyword evidence="5" id="KW-0012">Acyltransferase</keyword>